<evidence type="ECO:0000313" key="3">
    <source>
        <dbReference type="EMBL" id="NWK57271.1"/>
    </source>
</evidence>
<feature type="transmembrane region" description="Helical" evidence="1">
    <location>
        <begin position="550"/>
        <end position="568"/>
    </location>
</feature>
<name>A0A851GN64_9BACT</name>
<evidence type="ECO:0000256" key="1">
    <source>
        <dbReference type="SAM" id="Phobius"/>
    </source>
</evidence>
<comment type="caution">
    <text evidence="3">The sequence shown here is derived from an EMBL/GenBank/DDBJ whole genome shotgun (WGS) entry which is preliminary data.</text>
</comment>
<dbReference type="Proteomes" id="UP000557872">
    <property type="component" value="Unassembled WGS sequence"/>
</dbReference>
<evidence type="ECO:0000259" key="2">
    <source>
        <dbReference type="Pfam" id="PF07584"/>
    </source>
</evidence>
<keyword evidence="1" id="KW-0812">Transmembrane</keyword>
<keyword evidence="4" id="KW-1185">Reference proteome</keyword>
<protein>
    <submittedName>
        <fullName evidence="3">BatA domain-containing protein</fullName>
    </submittedName>
</protein>
<organism evidence="3 4">
    <name type="scientific">Oceaniferula marina</name>
    <dbReference type="NCBI Taxonomy" id="2748318"/>
    <lineage>
        <taxon>Bacteria</taxon>
        <taxon>Pseudomonadati</taxon>
        <taxon>Verrucomicrobiota</taxon>
        <taxon>Verrucomicrobiia</taxon>
        <taxon>Verrucomicrobiales</taxon>
        <taxon>Verrucomicrobiaceae</taxon>
        <taxon>Oceaniferula</taxon>
    </lineage>
</organism>
<dbReference type="PANTHER" id="PTHR37464">
    <property type="entry name" value="BLL2463 PROTEIN"/>
    <property type="match status" value="1"/>
</dbReference>
<dbReference type="EMBL" id="JACBAZ010000009">
    <property type="protein sequence ID" value="NWK57271.1"/>
    <property type="molecule type" value="Genomic_DNA"/>
</dbReference>
<gene>
    <name evidence="3" type="ORF">HW115_16735</name>
</gene>
<keyword evidence="1" id="KW-1133">Transmembrane helix</keyword>
<keyword evidence="1" id="KW-0472">Membrane</keyword>
<dbReference type="InterPro" id="IPR024163">
    <property type="entry name" value="Aerotolerance_reg_N"/>
</dbReference>
<dbReference type="Pfam" id="PF07584">
    <property type="entry name" value="BatA"/>
    <property type="match status" value="1"/>
</dbReference>
<feature type="domain" description="Aerotolerance regulator N-terminal" evidence="2">
    <location>
        <begin position="2"/>
        <end position="67"/>
    </location>
</feature>
<sequence>MCAIPVVILIHFLQRQAKVQTVSTLFLLQRTQKESSSGRRFDRLIQSIPLWLQILAVLLITWILAQPRYVKAQSTQRIAIVLDSSASMQVCHHKLTETIRQEITRLRGHAGNIDVWLMESAPEKESIHRGSHIDPLLASLNDWRPTSGATDPSHSLRIARSLVGQEGAVSYITDTPLKRPLPFNSSCLAIGTPIGNYGFTGVSFTQDQEQLIWKAVIRNYTDTAQTCQWWLESATGTSEKQSLQLDAKAVFTLQGAFPAGQERCRLMLSPDEFTPDNQLPMVRPQSKQLLVHSELPTSHAILKKKILTSFPRLQAEPNTDNSDLVLTTSSTTPLRHHLIFFLTDVASKRPYLTGPIVATKHPLTEGLNWQTLIARNSLTLPHQTSDEVLLWQGSRPLIYLRTHPQSGKKALFFNFDIQQSNALKQESIAVLLLRFCEQLRKEKIAPESRMSETGEPLELSYHTPLSSHPLRYEQLNLDGSVLHSNEVRPPLQAPDEPGFFHILQAEKPLLSSATYFADTREADFSACGSDRQWASNSASAIDRHTRDDHYWRLWAVIALLCILGAWFYTHNKDREKE</sequence>
<dbReference type="PANTHER" id="PTHR37464:SF1">
    <property type="entry name" value="BLL2463 PROTEIN"/>
    <property type="match status" value="1"/>
</dbReference>
<proteinExistence type="predicted"/>
<evidence type="ECO:0000313" key="4">
    <source>
        <dbReference type="Proteomes" id="UP000557872"/>
    </source>
</evidence>
<accession>A0A851GN64</accession>
<dbReference type="AlphaFoldDB" id="A0A851GN64"/>
<reference evidence="3 4" key="1">
    <citation type="submission" date="2020-07" db="EMBL/GenBank/DDBJ databases">
        <title>Roseicoccus Jingziensis gen. nov., sp. nov., isolated from coastal seawater.</title>
        <authorList>
            <person name="Feng X."/>
        </authorList>
    </citation>
    <scope>NUCLEOTIDE SEQUENCE [LARGE SCALE GENOMIC DNA]</scope>
    <source>
        <strain evidence="3 4">N1E253</strain>
    </source>
</reference>